<dbReference type="PROSITE" id="PS51063">
    <property type="entry name" value="HTH_CRP_2"/>
    <property type="match status" value="1"/>
</dbReference>
<sequence>MTQPAAAPHDPPGRLWELLDDGQRKALRAGAELRRYPAGTVIIREGDRSDWVLILMTGRVKITSVSTGGYDAVLAVRDPGDIIGEMASMDGSLRSATAIAVEPVTGLWLSSRAFNAVLSEHPAISVVLLRIITSRLRYANSRRTEFGDSTAAERIAAILVDLAERYGVPAADGTLIALRISQRDLAGLASASREAVARTLRTLRADGLLSTGRQRLVVRSVDDLRQLAPDDRSAAMA</sequence>
<feature type="non-terminal residue" evidence="6">
    <location>
        <position position="237"/>
    </location>
</feature>
<dbReference type="SMART" id="SM00100">
    <property type="entry name" value="cNMP"/>
    <property type="match status" value="1"/>
</dbReference>
<dbReference type="PANTHER" id="PTHR24567:SF74">
    <property type="entry name" value="HTH-TYPE TRANSCRIPTIONAL REGULATOR ARCR"/>
    <property type="match status" value="1"/>
</dbReference>
<evidence type="ECO:0000259" key="4">
    <source>
        <dbReference type="PROSITE" id="PS50042"/>
    </source>
</evidence>
<dbReference type="InterPro" id="IPR014710">
    <property type="entry name" value="RmlC-like_jellyroll"/>
</dbReference>
<dbReference type="Gene3D" id="1.10.10.10">
    <property type="entry name" value="Winged helix-like DNA-binding domain superfamily/Winged helix DNA-binding domain"/>
    <property type="match status" value="1"/>
</dbReference>
<dbReference type="InterPro" id="IPR012318">
    <property type="entry name" value="HTH_CRP"/>
</dbReference>
<evidence type="ECO:0000313" key="6">
    <source>
        <dbReference type="EMBL" id="KFU77022.1"/>
    </source>
</evidence>
<evidence type="ECO:0000256" key="1">
    <source>
        <dbReference type="ARBA" id="ARBA00023015"/>
    </source>
</evidence>
<dbReference type="GO" id="GO:0005829">
    <property type="term" value="C:cytosol"/>
    <property type="evidence" value="ECO:0007669"/>
    <property type="project" value="TreeGrafter"/>
</dbReference>
<dbReference type="SMART" id="SM00419">
    <property type="entry name" value="HTH_CRP"/>
    <property type="match status" value="1"/>
</dbReference>
<evidence type="ECO:0000256" key="2">
    <source>
        <dbReference type="ARBA" id="ARBA00023125"/>
    </source>
</evidence>
<evidence type="ECO:0000259" key="5">
    <source>
        <dbReference type="PROSITE" id="PS51063"/>
    </source>
</evidence>
<dbReference type="SUPFAM" id="SSF46785">
    <property type="entry name" value="Winged helix' DNA-binding domain"/>
    <property type="match status" value="1"/>
</dbReference>
<dbReference type="Pfam" id="PF00027">
    <property type="entry name" value="cNMP_binding"/>
    <property type="match status" value="1"/>
</dbReference>
<dbReference type="InterPro" id="IPR050397">
    <property type="entry name" value="Env_Response_Regulators"/>
</dbReference>
<name>A0A2P2FJZ7_AMYLU</name>
<proteinExistence type="predicted"/>
<dbReference type="GO" id="GO:0003677">
    <property type="term" value="F:DNA binding"/>
    <property type="evidence" value="ECO:0007669"/>
    <property type="project" value="UniProtKB-KW"/>
</dbReference>
<dbReference type="CDD" id="cd00038">
    <property type="entry name" value="CAP_ED"/>
    <property type="match status" value="1"/>
</dbReference>
<feature type="domain" description="HTH crp-type" evidence="5">
    <location>
        <begin position="149"/>
        <end position="222"/>
    </location>
</feature>
<keyword evidence="1" id="KW-0805">Transcription regulation</keyword>
<dbReference type="InterPro" id="IPR000595">
    <property type="entry name" value="cNMP-bd_dom"/>
</dbReference>
<dbReference type="PROSITE" id="PS50042">
    <property type="entry name" value="CNMP_BINDING_3"/>
    <property type="match status" value="1"/>
</dbReference>
<feature type="domain" description="Cyclic nucleotide-binding" evidence="4">
    <location>
        <begin position="15"/>
        <end position="118"/>
    </location>
</feature>
<evidence type="ECO:0000256" key="3">
    <source>
        <dbReference type="ARBA" id="ARBA00023163"/>
    </source>
</evidence>
<protein>
    <submittedName>
        <fullName evidence="6">Crp/Fnr family transcriptional regulator</fullName>
    </submittedName>
</protein>
<dbReference type="Pfam" id="PF13545">
    <property type="entry name" value="HTH_Crp_2"/>
    <property type="match status" value="1"/>
</dbReference>
<dbReference type="Gene3D" id="2.60.120.10">
    <property type="entry name" value="Jelly Rolls"/>
    <property type="match status" value="1"/>
</dbReference>
<dbReference type="InterPro" id="IPR036388">
    <property type="entry name" value="WH-like_DNA-bd_sf"/>
</dbReference>
<gene>
    <name evidence="6" type="ORF">BB31_32495</name>
</gene>
<reference evidence="6 7" key="1">
    <citation type="journal article" date="2014" name="Genome Announc.">
        <title>Draft Genome Sequence of Amycolatopsis lurida NRRL 2430, Producer of the Glycopeptide Family Antibiotic Ristocetin.</title>
        <authorList>
            <person name="Kwun M.J."/>
            <person name="Hong H.J."/>
        </authorList>
    </citation>
    <scope>NUCLEOTIDE SEQUENCE [LARGE SCALE GENOMIC DNA]</scope>
    <source>
        <strain evidence="6 7">NRRL 2430</strain>
    </source>
</reference>
<dbReference type="PANTHER" id="PTHR24567">
    <property type="entry name" value="CRP FAMILY TRANSCRIPTIONAL REGULATORY PROTEIN"/>
    <property type="match status" value="1"/>
</dbReference>
<keyword evidence="7" id="KW-1185">Reference proteome</keyword>
<keyword evidence="2" id="KW-0238">DNA-binding</keyword>
<accession>A0A2P2FJZ7</accession>
<dbReference type="Proteomes" id="UP000256220">
    <property type="component" value="Unassembled WGS sequence"/>
</dbReference>
<evidence type="ECO:0000313" key="7">
    <source>
        <dbReference type="Proteomes" id="UP000256220"/>
    </source>
</evidence>
<dbReference type="InterPro" id="IPR018490">
    <property type="entry name" value="cNMP-bd_dom_sf"/>
</dbReference>
<dbReference type="InterPro" id="IPR036390">
    <property type="entry name" value="WH_DNA-bd_sf"/>
</dbReference>
<dbReference type="SUPFAM" id="SSF51206">
    <property type="entry name" value="cAMP-binding domain-like"/>
    <property type="match status" value="1"/>
</dbReference>
<comment type="caution">
    <text evidence="6">The sequence shown here is derived from an EMBL/GenBank/DDBJ whole genome shotgun (WGS) entry which is preliminary data.</text>
</comment>
<dbReference type="RefSeq" id="WP_103746186.1">
    <property type="nucleotide sequence ID" value="NZ_JFBM01000036.1"/>
</dbReference>
<dbReference type="EMBL" id="JFBM01000036">
    <property type="protein sequence ID" value="KFU77022.1"/>
    <property type="molecule type" value="Genomic_DNA"/>
</dbReference>
<dbReference type="AlphaFoldDB" id="A0A2P2FJZ7"/>
<organism evidence="6 7">
    <name type="scientific">Amycolatopsis lurida NRRL 2430</name>
    <dbReference type="NCBI Taxonomy" id="1460371"/>
    <lineage>
        <taxon>Bacteria</taxon>
        <taxon>Bacillati</taxon>
        <taxon>Actinomycetota</taxon>
        <taxon>Actinomycetes</taxon>
        <taxon>Pseudonocardiales</taxon>
        <taxon>Pseudonocardiaceae</taxon>
        <taxon>Amycolatopsis</taxon>
    </lineage>
</organism>
<keyword evidence="3" id="KW-0804">Transcription</keyword>
<dbReference type="GO" id="GO:0003700">
    <property type="term" value="F:DNA-binding transcription factor activity"/>
    <property type="evidence" value="ECO:0007669"/>
    <property type="project" value="TreeGrafter"/>
</dbReference>